<comment type="similarity">
    <text evidence="5 6">Belongs to the XseA family.</text>
</comment>
<keyword evidence="10" id="KW-1185">Reference proteome</keyword>
<comment type="subunit">
    <text evidence="5">Heterooligomer composed of large and small subunits.</text>
</comment>
<organism evidence="9 10">
    <name type="scientific">Litoribrevibacter albus</name>
    <dbReference type="NCBI Taxonomy" id="1473156"/>
    <lineage>
        <taxon>Bacteria</taxon>
        <taxon>Pseudomonadati</taxon>
        <taxon>Pseudomonadota</taxon>
        <taxon>Gammaproteobacteria</taxon>
        <taxon>Oceanospirillales</taxon>
        <taxon>Oceanospirillaceae</taxon>
        <taxon>Litoribrevibacter</taxon>
    </lineage>
</organism>
<evidence type="ECO:0000256" key="2">
    <source>
        <dbReference type="ARBA" id="ARBA00022722"/>
    </source>
</evidence>
<evidence type="ECO:0000256" key="6">
    <source>
        <dbReference type="RuleBase" id="RU004355"/>
    </source>
</evidence>
<feature type="domain" description="OB-fold nucleic acid binding" evidence="8">
    <location>
        <begin position="7"/>
        <end position="100"/>
    </location>
</feature>
<dbReference type="CDD" id="cd04489">
    <property type="entry name" value="ExoVII_LU_OBF"/>
    <property type="match status" value="1"/>
</dbReference>
<protein>
    <recommendedName>
        <fullName evidence="5">Exodeoxyribonuclease 7 large subunit</fullName>
        <ecNumber evidence="5">3.1.11.6</ecNumber>
    </recommendedName>
    <alternativeName>
        <fullName evidence="5">Exodeoxyribonuclease VII large subunit</fullName>
        <shortName evidence="5">Exonuclease VII large subunit</shortName>
    </alternativeName>
</protein>
<evidence type="ECO:0000256" key="1">
    <source>
        <dbReference type="ARBA" id="ARBA00022490"/>
    </source>
</evidence>
<dbReference type="InterPro" id="IPR020579">
    <property type="entry name" value="Exonuc_VII_lsu_C"/>
</dbReference>
<dbReference type="RefSeq" id="WP_284381900.1">
    <property type="nucleotide sequence ID" value="NZ_BSNM01000015.1"/>
</dbReference>
<dbReference type="Pfam" id="PF02601">
    <property type="entry name" value="Exonuc_VII_L"/>
    <property type="match status" value="1"/>
</dbReference>
<dbReference type="GO" id="GO:0009318">
    <property type="term" value="C:exodeoxyribonuclease VII complex"/>
    <property type="evidence" value="ECO:0007669"/>
    <property type="project" value="UniProtKB-UniRule"/>
</dbReference>
<dbReference type="EMBL" id="BSNM01000015">
    <property type="protein sequence ID" value="GLQ32057.1"/>
    <property type="molecule type" value="Genomic_DNA"/>
</dbReference>
<dbReference type="Pfam" id="PF13742">
    <property type="entry name" value="tRNA_anti_2"/>
    <property type="match status" value="1"/>
</dbReference>
<keyword evidence="3 5" id="KW-0378">Hydrolase</keyword>
<reference evidence="9" key="2">
    <citation type="submission" date="2023-01" db="EMBL/GenBank/DDBJ databases">
        <title>Draft genome sequence of Litoribrevibacter albus strain NBRC 110071.</title>
        <authorList>
            <person name="Sun Q."/>
            <person name="Mori K."/>
        </authorList>
    </citation>
    <scope>NUCLEOTIDE SEQUENCE</scope>
    <source>
        <strain evidence="9">NBRC 110071</strain>
    </source>
</reference>
<dbReference type="Gene3D" id="2.40.50.1010">
    <property type="match status" value="1"/>
</dbReference>
<keyword evidence="1 5" id="KW-0963">Cytoplasm</keyword>
<accession>A0AA37SCX3</accession>
<gene>
    <name evidence="5 9" type="primary">xseA</name>
    <name evidence="9" type="ORF">GCM10007876_25360</name>
</gene>
<proteinExistence type="inferred from homology"/>
<keyword evidence="2 5" id="KW-0540">Nuclease</keyword>
<dbReference type="Proteomes" id="UP001161389">
    <property type="component" value="Unassembled WGS sequence"/>
</dbReference>
<evidence type="ECO:0000259" key="7">
    <source>
        <dbReference type="Pfam" id="PF02601"/>
    </source>
</evidence>
<evidence type="ECO:0000259" key="8">
    <source>
        <dbReference type="Pfam" id="PF13742"/>
    </source>
</evidence>
<dbReference type="HAMAP" id="MF_00378">
    <property type="entry name" value="Exonuc_7_L"/>
    <property type="match status" value="1"/>
</dbReference>
<dbReference type="PANTHER" id="PTHR30008:SF0">
    <property type="entry name" value="EXODEOXYRIBONUCLEASE 7 LARGE SUBUNIT"/>
    <property type="match status" value="1"/>
</dbReference>
<comment type="function">
    <text evidence="5">Bidirectionally degrades single-stranded DNA into large acid-insoluble oligonucleotides, which are then degraded further into small acid-soluble oligonucleotides.</text>
</comment>
<feature type="domain" description="Exonuclease VII large subunit C-terminal" evidence="7">
    <location>
        <begin position="123"/>
        <end position="434"/>
    </location>
</feature>
<evidence type="ECO:0000256" key="4">
    <source>
        <dbReference type="ARBA" id="ARBA00022839"/>
    </source>
</evidence>
<sequence>MLFNRPLSVSELNKHTKDLLETHFLSVEVTGEISGFVAAASGHWYFTLKDDKAQVKCAMFRGQNRAVIRPPKNGDKVKIKARVTLYEARGDFQLVANSMEHDGAGALLAAYERLKHKLEQEGLFSAEYKKAIPKFATEIGIITSPTGAAIQDILHVTQRRFPLANITIYPTQVQGTDAPLYIMSALQSAISQNKCDVLIIGRGGGPIEDLWCFNDEQLARMIFHCPIPIISAVGHEIDFTIADFVADVRAATPSAAAEIATPDQHEWKVRFANQQKRLEFAIRQKLKVMHHALAIHRSKLQSPKQKLEKDSQKLDELTLRLKQAIKQRIHILQHETRLLESRVLRHHPQQQLNNHKQSLASLDLRLQRAIAQQLSNKRNTFQSLIKSLQLVSPLNTLERGYAIASHDGQVIQDSTQVSTGETVKIQLRKGSFDAKVTNVD</sequence>
<dbReference type="AlphaFoldDB" id="A0AA37SCX3"/>
<dbReference type="EC" id="3.1.11.6" evidence="5"/>
<dbReference type="GO" id="GO:0003676">
    <property type="term" value="F:nucleic acid binding"/>
    <property type="evidence" value="ECO:0007669"/>
    <property type="project" value="InterPro"/>
</dbReference>
<name>A0AA37SCX3_9GAMM</name>
<dbReference type="GO" id="GO:0006308">
    <property type="term" value="P:DNA catabolic process"/>
    <property type="evidence" value="ECO:0007669"/>
    <property type="project" value="UniProtKB-UniRule"/>
</dbReference>
<dbReference type="GO" id="GO:0005737">
    <property type="term" value="C:cytoplasm"/>
    <property type="evidence" value="ECO:0007669"/>
    <property type="project" value="UniProtKB-SubCell"/>
</dbReference>
<comment type="catalytic activity">
    <reaction evidence="5 6">
        <text>Exonucleolytic cleavage in either 5'- to 3'- or 3'- to 5'-direction to yield nucleoside 5'-phosphates.</text>
        <dbReference type="EC" id="3.1.11.6"/>
    </reaction>
</comment>
<comment type="subcellular location">
    <subcellularLocation>
        <location evidence="5 6">Cytoplasm</location>
    </subcellularLocation>
</comment>
<evidence type="ECO:0000256" key="5">
    <source>
        <dbReference type="HAMAP-Rule" id="MF_00378"/>
    </source>
</evidence>
<evidence type="ECO:0000313" key="10">
    <source>
        <dbReference type="Proteomes" id="UP001161389"/>
    </source>
</evidence>
<dbReference type="InterPro" id="IPR025824">
    <property type="entry name" value="OB-fold_nuc-bd_dom"/>
</dbReference>
<dbReference type="InterPro" id="IPR003753">
    <property type="entry name" value="Exonuc_VII_L"/>
</dbReference>
<dbReference type="GO" id="GO:0008855">
    <property type="term" value="F:exodeoxyribonuclease VII activity"/>
    <property type="evidence" value="ECO:0007669"/>
    <property type="project" value="UniProtKB-UniRule"/>
</dbReference>
<dbReference type="PANTHER" id="PTHR30008">
    <property type="entry name" value="EXODEOXYRIBONUCLEASE 7 LARGE SUBUNIT"/>
    <property type="match status" value="1"/>
</dbReference>
<dbReference type="NCBIfam" id="TIGR00237">
    <property type="entry name" value="xseA"/>
    <property type="match status" value="1"/>
</dbReference>
<evidence type="ECO:0000256" key="3">
    <source>
        <dbReference type="ARBA" id="ARBA00022801"/>
    </source>
</evidence>
<reference evidence="9" key="1">
    <citation type="journal article" date="2014" name="Int. J. Syst. Evol. Microbiol.">
        <title>Complete genome sequence of Corynebacterium casei LMG S-19264T (=DSM 44701T), isolated from a smear-ripened cheese.</title>
        <authorList>
            <consortium name="US DOE Joint Genome Institute (JGI-PGF)"/>
            <person name="Walter F."/>
            <person name="Albersmeier A."/>
            <person name="Kalinowski J."/>
            <person name="Ruckert C."/>
        </authorList>
    </citation>
    <scope>NUCLEOTIDE SEQUENCE</scope>
    <source>
        <strain evidence="9">NBRC 110071</strain>
    </source>
</reference>
<comment type="caution">
    <text evidence="9">The sequence shown here is derived from an EMBL/GenBank/DDBJ whole genome shotgun (WGS) entry which is preliminary data.</text>
</comment>
<keyword evidence="4 5" id="KW-0269">Exonuclease</keyword>
<evidence type="ECO:0000313" key="9">
    <source>
        <dbReference type="EMBL" id="GLQ32057.1"/>
    </source>
</evidence>